<evidence type="ECO:0000256" key="4">
    <source>
        <dbReference type="ARBA" id="ARBA00022808"/>
    </source>
</evidence>
<keyword evidence="5 7" id="KW-0862">Zinc</keyword>
<keyword evidence="7" id="KW-0963">Cytoplasm</keyword>
<evidence type="ECO:0000256" key="7">
    <source>
        <dbReference type="HAMAP-Rule" id="MF_00372"/>
    </source>
</evidence>
<dbReference type="PANTHER" id="PTHR42752">
    <property type="entry name" value="IMIDAZOLONEPROPIONASE"/>
    <property type="match status" value="1"/>
</dbReference>
<dbReference type="InterPro" id="IPR032466">
    <property type="entry name" value="Metal_Hydrolase"/>
</dbReference>
<dbReference type="Proteomes" id="UP001500359">
    <property type="component" value="Unassembled WGS sequence"/>
</dbReference>
<evidence type="ECO:0000256" key="3">
    <source>
        <dbReference type="ARBA" id="ARBA00022801"/>
    </source>
</evidence>
<dbReference type="Gene3D" id="2.30.40.10">
    <property type="entry name" value="Urease, subunit C, domain 1"/>
    <property type="match status" value="1"/>
</dbReference>
<feature type="binding site" evidence="7">
    <location>
        <position position="143"/>
    </location>
    <ligand>
        <name>4-imidazolone-5-propanoate</name>
        <dbReference type="ChEBI" id="CHEBI:77893"/>
    </ligand>
</feature>
<feature type="binding site" evidence="7">
    <location>
        <position position="321"/>
    </location>
    <ligand>
        <name>4-imidazolone-5-propanoate</name>
        <dbReference type="ChEBI" id="CHEBI:77893"/>
    </ligand>
</feature>
<feature type="binding site" evidence="7">
    <location>
        <position position="71"/>
    </location>
    <ligand>
        <name>Fe(3+)</name>
        <dbReference type="ChEBI" id="CHEBI:29034"/>
    </ligand>
</feature>
<feature type="binding site" evidence="7">
    <location>
        <position position="176"/>
    </location>
    <ligand>
        <name>4-imidazolone-5-propanoate</name>
        <dbReference type="ChEBI" id="CHEBI:77893"/>
    </ligand>
</feature>
<comment type="cofactor">
    <cofactor evidence="7">
        <name>Zn(2+)</name>
        <dbReference type="ChEBI" id="CHEBI:29105"/>
    </cofactor>
    <cofactor evidence="7">
        <name>Fe(3+)</name>
        <dbReference type="ChEBI" id="CHEBI:29034"/>
    </cofactor>
    <text evidence="7">Binds 1 zinc or iron ion per subunit.</text>
</comment>
<sequence>MKVNDDLLIHNVNLATMADNGADYGVVLDACVAICDDVITFAGKRNEYSGSAAETVDADGQWLLPGFVDCHTHLVFGGDRADEFEKRLNGLTYQQIAEQGGGIKSTVKATREASAQSLLSSAKARARQLAREGVTTIEVKSGYGLNLETEVKMLEVAKQLESYLPVQIETTFLGAHALPDEYKGDADGYIDYLCDTCIPYVAKHQLASTVDVFCEGIGFSPAQCERVFTAAKSHDLNIKGHVEQLSDLKGARLAASMAAISVDHIEYLSVEDVPRLNQHNTVAVLLPGAFYYLNETKKPPIDALREHQVPMAVATDLNPGSSPIASLLTCANMACVMFKLTPEEALKGITVNAAKALKLTDRGTIAPQQRADLCLWDIQYPAQLVYAINHYLPSAKWVGGKRVD</sequence>
<dbReference type="EMBL" id="BAAAFD010000012">
    <property type="protein sequence ID" value="GAA0859516.1"/>
    <property type="molecule type" value="Genomic_DNA"/>
</dbReference>
<keyword evidence="3 7" id="KW-0378">Hydrolase</keyword>
<feature type="binding site" evidence="7">
    <location>
        <position position="71"/>
    </location>
    <ligand>
        <name>Zn(2+)</name>
        <dbReference type="ChEBI" id="CHEBI:29105"/>
    </ligand>
</feature>
<feature type="binding site" evidence="7">
    <location>
        <position position="244"/>
    </location>
    <ligand>
        <name>4-imidazolone-5-propanoate</name>
        <dbReference type="ChEBI" id="CHEBI:77893"/>
    </ligand>
</feature>
<proteinExistence type="inferred from homology"/>
<dbReference type="SUPFAM" id="SSF51556">
    <property type="entry name" value="Metallo-dependent hydrolases"/>
    <property type="match status" value="1"/>
</dbReference>
<dbReference type="Gene3D" id="3.20.20.140">
    <property type="entry name" value="Metal-dependent hydrolases"/>
    <property type="match status" value="1"/>
</dbReference>
<evidence type="ECO:0000256" key="1">
    <source>
        <dbReference type="ARBA" id="ARBA00012864"/>
    </source>
</evidence>
<feature type="binding site" evidence="7">
    <location>
        <position position="318"/>
    </location>
    <ligand>
        <name>N-formimidoyl-L-glutamate</name>
        <dbReference type="ChEBI" id="CHEBI:58928"/>
    </ligand>
</feature>
<dbReference type="EC" id="3.5.2.7" evidence="1 7"/>
<organism evidence="9 10">
    <name type="scientific">Aliiglaciecola litoralis</name>
    <dbReference type="NCBI Taxonomy" id="582857"/>
    <lineage>
        <taxon>Bacteria</taxon>
        <taxon>Pseudomonadati</taxon>
        <taxon>Pseudomonadota</taxon>
        <taxon>Gammaproteobacteria</taxon>
        <taxon>Alteromonadales</taxon>
        <taxon>Alteromonadaceae</taxon>
        <taxon>Aliiglaciecola</taxon>
    </lineage>
</organism>
<comment type="catalytic activity">
    <reaction evidence="7">
        <text>4-imidazolone-5-propanoate + H2O = N-formimidoyl-L-glutamate</text>
        <dbReference type="Rhea" id="RHEA:23660"/>
        <dbReference type="ChEBI" id="CHEBI:15377"/>
        <dbReference type="ChEBI" id="CHEBI:58928"/>
        <dbReference type="ChEBI" id="CHEBI:77893"/>
        <dbReference type="EC" id="3.5.2.7"/>
    </reaction>
</comment>
<accession>A0ABP3X4I0</accession>
<dbReference type="NCBIfam" id="TIGR01224">
    <property type="entry name" value="hutI"/>
    <property type="match status" value="1"/>
</dbReference>
<dbReference type="PANTHER" id="PTHR42752:SF1">
    <property type="entry name" value="IMIDAZOLONEPROPIONASE-RELATED"/>
    <property type="match status" value="1"/>
</dbReference>
<comment type="function">
    <text evidence="7">Catalyzes the hydrolytic cleavage of the carbon-nitrogen bond in imidazolone-5-propanoate to yield N-formimidoyl-L-glutamate. It is the third step in the universal histidine degradation pathway.</text>
</comment>
<comment type="similarity">
    <text evidence="7">Belongs to the metallo-dependent hydrolases superfamily. HutI family.</text>
</comment>
<feature type="binding site" evidence="7">
    <location>
        <position position="73"/>
    </location>
    <ligand>
        <name>Fe(3+)</name>
        <dbReference type="ChEBI" id="CHEBI:29034"/>
    </ligand>
</feature>
<dbReference type="InterPro" id="IPR006680">
    <property type="entry name" value="Amidohydro-rel"/>
</dbReference>
<keyword evidence="6 7" id="KW-0408">Iron</keyword>
<dbReference type="SUPFAM" id="SSF51338">
    <property type="entry name" value="Composite domain of metallo-dependent hydrolases"/>
    <property type="match status" value="1"/>
</dbReference>
<evidence type="ECO:0000313" key="9">
    <source>
        <dbReference type="EMBL" id="GAA0859516.1"/>
    </source>
</evidence>
<feature type="binding site" evidence="7">
    <location>
        <position position="241"/>
    </location>
    <ligand>
        <name>Zn(2+)</name>
        <dbReference type="ChEBI" id="CHEBI:29105"/>
    </ligand>
</feature>
<feature type="binding site" evidence="7">
    <location>
        <position position="241"/>
    </location>
    <ligand>
        <name>Fe(3+)</name>
        <dbReference type="ChEBI" id="CHEBI:29034"/>
    </ligand>
</feature>
<evidence type="ECO:0000256" key="6">
    <source>
        <dbReference type="ARBA" id="ARBA00023004"/>
    </source>
</evidence>
<dbReference type="RefSeq" id="WP_343862028.1">
    <property type="nucleotide sequence ID" value="NZ_BAAAFD010000012.1"/>
</dbReference>
<feature type="binding site" evidence="7">
    <location>
        <position position="80"/>
    </location>
    <ligand>
        <name>4-imidazolone-5-propanoate</name>
        <dbReference type="ChEBI" id="CHEBI:77893"/>
    </ligand>
</feature>
<evidence type="ECO:0000259" key="8">
    <source>
        <dbReference type="Pfam" id="PF01979"/>
    </source>
</evidence>
<evidence type="ECO:0000256" key="5">
    <source>
        <dbReference type="ARBA" id="ARBA00022833"/>
    </source>
</evidence>
<feature type="binding site" evidence="7">
    <location>
        <position position="320"/>
    </location>
    <ligand>
        <name>N-formimidoyl-L-glutamate</name>
        <dbReference type="ChEBI" id="CHEBI:58928"/>
    </ligand>
</feature>
<dbReference type="HAMAP" id="MF_00372">
    <property type="entry name" value="HutI"/>
    <property type="match status" value="1"/>
</dbReference>
<evidence type="ECO:0000256" key="2">
    <source>
        <dbReference type="ARBA" id="ARBA00022723"/>
    </source>
</evidence>
<dbReference type="CDD" id="cd01296">
    <property type="entry name" value="Imidazolone-5PH"/>
    <property type="match status" value="1"/>
</dbReference>
<comment type="subcellular location">
    <subcellularLocation>
        <location evidence="7">Cytoplasm</location>
    </subcellularLocation>
</comment>
<comment type="pathway">
    <text evidence="7">Amino-acid degradation; L-histidine degradation into L-glutamate; N-formimidoyl-L-glutamate from L-histidine: step 3/3.</text>
</comment>
<dbReference type="InterPro" id="IPR011059">
    <property type="entry name" value="Metal-dep_hydrolase_composite"/>
</dbReference>
<keyword evidence="2 7" id="KW-0479">Metal-binding</keyword>
<comment type="caution">
    <text evidence="9">The sequence shown here is derived from an EMBL/GenBank/DDBJ whole genome shotgun (WGS) entry which is preliminary data.</text>
</comment>
<feature type="domain" description="Amidohydrolase-related" evidence="8">
    <location>
        <begin position="63"/>
        <end position="386"/>
    </location>
</feature>
<reference evidence="10" key="1">
    <citation type="journal article" date="2019" name="Int. J. Syst. Evol. Microbiol.">
        <title>The Global Catalogue of Microorganisms (GCM) 10K type strain sequencing project: providing services to taxonomists for standard genome sequencing and annotation.</title>
        <authorList>
            <consortium name="The Broad Institute Genomics Platform"/>
            <consortium name="The Broad Institute Genome Sequencing Center for Infectious Disease"/>
            <person name="Wu L."/>
            <person name="Ma J."/>
        </authorList>
    </citation>
    <scope>NUCLEOTIDE SEQUENCE [LARGE SCALE GENOMIC DNA]</scope>
    <source>
        <strain evidence="10">JCM 15896</strain>
    </source>
</reference>
<evidence type="ECO:0000313" key="10">
    <source>
        <dbReference type="Proteomes" id="UP001500359"/>
    </source>
</evidence>
<feature type="binding site" evidence="7">
    <location>
        <position position="143"/>
    </location>
    <ligand>
        <name>N-formimidoyl-L-glutamate</name>
        <dbReference type="ChEBI" id="CHEBI:58928"/>
    </ligand>
</feature>
<feature type="binding site" evidence="7">
    <location>
        <position position="73"/>
    </location>
    <ligand>
        <name>Zn(2+)</name>
        <dbReference type="ChEBI" id="CHEBI:29105"/>
    </ligand>
</feature>
<keyword evidence="10" id="KW-1185">Reference proteome</keyword>
<feature type="binding site" evidence="7">
    <location>
        <position position="316"/>
    </location>
    <ligand>
        <name>Zn(2+)</name>
        <dbReference type="ChEBI" id="CHEBI:29105"/>
    </ligand>
</feature>
<dbReference type="InterPro" id="IPR005920">
    <property type="entry name" value="HutI"/>
</dbReference>
<protein>
    <recommendedName>
        <fullName evidence="1 7">Imidazolonepropionase</fullName>
        <ecNumber evidence="1 7">3.5.2.7</ecNumber>
    </recommendedName>
    <alternativeName>
        <fullName evidence="7">Imidazolone-5-propionate hydrolase</fullName>
    </alternativeName>
</protein>
<dbReference type="Pfam" id="PF01979">
    <property type="entry name" value="Amidohydro_1"/>
    <property type="match status" value="1"/>
</dbReference>
<name>A0ABP3X4I0_9ALTE</name>
<feature type="binding site" evidence="7">
    <location>
        <position position="316"/>
    </location>
    <ligand>
        <name>Fe(3+)</name>
        <dbReference type="ChEBI" id="CHEBI:29034"/>
    </ligand>
</feature>
<gene>
    <name evidence="7 9" type="primary">hutI</name>
    <name evidence="9" type="ORF">GCM10009114_33260</name>
</gene>
<keyword evidence="4 7" id="KW-0369">Histidine metabolism</keyword>